<dbReference type="EMBL" id="SWFT01000161">
    <property type="protein sequence ID" value="KAA8897000.1"/>
    <property type="molecule type" value="Genomic_DNA"/>
</dbReference>
<gene>
    <name evidence="3" type="ORF">DIURU_005513</name>
</gene>
<dbReference type="Proteomes" id="UP000449547">
    <property type="component" value="Unassembled WGS sequence"/>
</dbReference>
<evidence type="ECO:0000313" key="4">
    <source>
        <dbReference type="Proteomes" id="UP000449547"/>
    </source>
</evidence>
<organism evidence="3 4">
    <name type="scientific">Diutina rugosa</name>
    <name type="common">Yeast</name>
    <name type="synonym">Candida rugosa</name>
    <dbReference type="NCBI Taxonomy" id="5481"/>
    <lineage>
        <taxon>Eukaryota</taxon>
        <taxon>Fungi</taxon>
        <taxon>Dikarya</taxon>
        <taxon>Ascomycota</taxon>
        <taxon>Saccharomycotina</taxon>
        <taxon>Pichiomycetes</taxon>
        <taxon>Debaryomycetaceae</taxon>
        <taxon>Diutina</taxon>
    </lineage>
</organism>
<comment type="caution">
    <text evidence="3">The sequence shown here is derived from an EMBL/GenBank/DDBJ whole genome shotgun (WGS) entry which is preliminary data.</text>
</comment>
<sequence>MMAKGSSSHPKVPSKDSSVPLDDNFEEIVIGSSIKPQVPKVIPSSSPPRQVIQYPEASHSRHSSVYRKPIQSTPKQPQRTPTQTPRQTPRQIPQLKLDEATQQPPVTPQQPQQHDSPLQLSSSAIPESEELAAGFDFDTNTENASRGVRHSQARAPSIRLNRLSFGGASYALDQSPIAAQSPPSRSSSTRRASLVGSSLTNHDQNNTIPQANRTPSSMTPSARLKLRRLQIADSLKSPQQSSLPVDDDDDVIDSSMPVYNVPLSQPLTSINQGEKFTFGNDSRNSSLASSRSSSLTSNNSDKIESPETTTTSIASTSADTSALDLGHMNKDAQRLTMMFSQNEAQQLCEQNRQRRSMLASCKRLSMMPMSEELLATVKEKSNSPVEASAPAPAPSLAEVKQLSSESSKYFSYTRPTWLPPKSNKDKLRHQKQSEHLIYQALLKESQEQAKTTQRLEKIGRLKVKDTERWRQLSDMTMARYKVEASVDDMVWRGISPEVRPRAWWKEHLAQTSEHQWDQQFCEHYFQIYDTKIMPNLQKFDELSSELHRVSTALEVYRHGSAHHASTIARFEEQERRGTVKLEELKELVVTDNGATIGELKFIFDEIMRELVDVFPDVNFFQGFDVMHKLCRILIAFVVYLHDCQAGSGAPVSDFYFPEITPLVSVFFYQFRNSQKALAQVCQVYSRRLLQMVLGYKVAQRQVKRYTESGQLEREQAAKISLSVMTSSLQNYFLDKFELSLNRNCNRLYTHFKVMGIKPMDYLPELILGLFANKFNFNLTCHVLDIFLFNDDEVMIKLVLGLMQSINHKLFGNRREVVSLLHGQGLARADDARGIYRYFNVGYDHEYVDKARTIKIC</sequence>
<feature type="region of interest" description="Disordered" evidence="1">
    <location>
        <begin position="1"/>
        <end position="120"/>
    </location>
</feature>
<feature type="compositionally biased region" description="Polar residues" evidence="1">
    <location>
        <begin position="195"/>
        <end position="220"/>
    </location>
</feature>
<evidence type="ECO:0000256" key="1">
    <source>
        <dbReference type="SAM" id="MobiDB-lite"/>
    </source>
</evidence>
<evidence type="ECO:0000313" key="3">
    <source>
        <dbReference type="EMBL" id="KAA8897000.1"/>
    </source>
</evidence>
<feature type="region of interest" description="Disordered" evidence="1">
    <location>
        <begin position="176"/>
        <end position="221"/>
    </location>
</feature>
<dbReference type="SUPFAM" id="SSF47923">
    <property type="entry name" value="Ypt/Rab-GAP domain of gyp1p"/>
    <property type="match status" value="2"/>
</dbReference>
<feature type="compositionally biased region" description="Low complexity" evidence="1">
    <location>
        <begin position="73"/>
        <end position="94"/>
    </location>
</feature>
<feature type="compositionally biased region" description="Polar residues" evidence="1">
    <location>
        <begin position="262"/>
        <end position="274"/>
    </location>
</feature>
<feature type="region of interest" description="Disordered" evidence="1">
    <location>
        <begin position="234"/>
        <end position="316"/>
    </location>
</feature>
<dbReference type="OMA" id="FTRPTWL"/>
<proteinExistence type="predicted"/>
<feature type="domain" description="Rab-GAP TBC" evidence="2">
    <location>
        <begin position="490"/>
        <end position="813"/>
    </location>
</feature>
<keyword evidence="4" id="KW-1185">Reference proteome</keyword>
<feature type="compositionally biased region" description="Low complexity" evidence="1">
    <location>
        <begin position="280"/>
        <end position="300"/>
    </location>
</feature>
<dbReference type="Pfam" id="PF00566">
    <property type="entry name" value="RabGAP-TBC"/>
    <property type="match status" value="1"/>
</dbReference>
<name>A0A642UHA5_DIURU</name>
<feature type="compositionally biased region" description="Low complexity" evidence="1">
    <location>
        <begin position="176"/>
        <end position="193"/>
    </location>
</feature>
<dbReference type="Gene3D" id="1.10.472.80">
    <property type="entry name" value="Ypt/Rab-GAP domain of gyp1p, domain 3"/>
    <property type="match status" value="1"/>
</dbReference>
<feature type="compositionally biased region" description="Low complexity" evidence="1">
    <location>
        <begin position="101"/>
        <end position="113"/>
    </location>
</feature>
<dbReference type="AlphaFoldDB" id="A0A642UHA5"/>
<dbReference type="OrthoDB" id="289721at2759"/>
<accession>A0A642UHA5</accession>
<dbReference type="InterPro" id="IPR000195">
    <property type="entry name" value="Rab-GAP-TBC_dom"/>
</dbReference>
<protein>
    <recommendedName>
        <fullName evidence="2">Rab-GAP TBC domain-containing protein</fullName>
    </recommendedName>
</protein>
<evidence type="ECO:0000259" key="2">
    <source>
        <dbReference type="SMART" id="SM00164"/>
    </source>
</evidence>
<dbReference type="GeneID" id="54784164"/>
<dbReference type="RefSeq" id="XP_034009742.1">
    <property type="nucleotide sequence ID" value="XM_034158504.1"/>
</dbReference>
<dbReference type="InterPro" id="IPR035969">
    <property type="entry name" value="Rab-GAP_TBC_sf"/>
</dbReference>
<dbReference type="SMART" id="SM00164">
    <property type="entry name" value="TBC"/>
    <property type="match status" value="1"/>
</dbReference>
<dbReference type="VEuPathDB" id="FungiDB:DIURU_005513"/>
<reference evidence="3 4" key="1">
    <citation type="submission" date="2019-07" db="EMBL/GenBank/DDBJ databases">
        <title>Genome assembly of two rare yeast pathogens: Diutina rugosa and Trichomonascus ciferrii.</title>
        <authorList>
            <person name="Mixao V."/>
            <person name="Saus E."/>
            <person name="Hansen A."/>
            <person name="Lass-Flor C."/>
            <person name="Gabaldon T."/>
        </authorList>
    </citation>
    <scope>NUCLEOTIDE SEQUENCE [LARGE SCALE GENOMIC DNA]</scope>
    <source>
        <strain evidence="3 4">CBS 613</strain>
    </source>
</reference>